<dbReference type="EMBL" id="VSRR010045926">
    <property type="protein sequence ID" value="MPC77470.1"/>
    <property type="molecule type" value="Genomic_DNA"/>
</dbReference>
<gene>
    <name evidence="1" type="ORF">E2C01_071924</name>
</gene>
<evidence type="ECO:0000313" key="1">
    <source>
        <dbReference type="EMBL" id="MPC77470.1"/>
    </source>
</evidence>
<comment type="caution">
    <text evidence="1">The sequence shown here is derived from an EMBL/GenBank/DDBJ whole genome shotgun (WGS) entry which is preliminary data.</text>
</comment>
<sequence length="68" mass="7075">MFLISYSSFSGNGSSCSSAVVEAASLVPQLTRDDCWVLVAGRGGVELGTAGLGHGWGDAGRAWWAWGR</sequence>
<organism evidence="1 2">
    <name type="scientific">Portunus trituberculatus</name>
    <name type="common">Swimming crab</name>
    <name type="synonym">Neptunus trituberculatus</name>
    <dbReference type="NCBI Taxonomy" id="210409"/>
    <lineage>
        <taxon>Eukaryota</taxon>
        <taxon>Metazoa</taxon>
        <taxon>Ecdysozoa</taxon>
        <taxon>Arthropoda</taxon>
        <taxon>Crustacea</taxon>
        <taxon>Multicrustacea</taxon>
        <taxon>Malacostraca</taxon>
        <taxon>Eumalacostraca</taxon>
        <taxon>Eucarida</taxon>
        <taxon>Decapoda</taxon>
        <taxon>Pleocyemata</taxon>
        <taxon>Brachyura</taxon>
        <taxon>Eubrachyura</taxon>
        <taxon>Portunoidea</taxon>
        <taxon>Portunidae</taxon>
        <taxon>Portuninae</taxon>
        <taxon>Portunus</taxon>
    </lineage>
</organism>
<dbReference type="Proteomes" id="UP000324222">
    <property type="component" value="Unassembled WGS sequence"/>
</dbReference>
<keyword evidence="2" id="KW-1185">Reference proteome</keyword>
<reference evidence="1 2" key="1">
    <citation type="submission" date="2019-05" db="EMBL/GenBank/DDBJ databases">
        <title>Another draft genome of Portunus trituberculatus and its Hox gene families provides insights of decapod evolution.</title>
        <authorList>
            <person name="Jeong J.-H."/>
            <person name="Song I."/>
            <person name="Kim S."/>
            <person name="Choi T."/>
            <person name="Kim D."/>
            <person name="Ryu S."/>
            <person name="Kim W."/>
        </authorList>
    </citation>
    <scope>NUCLEOTIDE SEQUENCE [LARGE SCALE GENOMIC DNA]</scope>
    <source>
        <tissue evidence="1">Muscle</tissue>
    </source>
</reference>
<evidence type="ECO:0000313" key="2">
    <source>
        <dbReference type="Proteomes" id="UP000324222"/>
    </source>
</evidence>
<name>A0A5B7HYB6_PORTR</name>
<dbReference type="AlphaFoldDB" id="A0A5B7HYB6"/>
<proteinExistence type="predicted"/>
<protein>
    <submittedName>
        <fullName evidence="1">Uncharacterized protein</fullName>
    </submittedName>
</protein>
<accession>A0A5B7HYB6</accession>